<dbReference type="AlphaFoldDB" id="A0A6N9TBD5"/>
<keyword evidence="2 4" id="KW-0378">Hydrolase</keyword>
<evidence type="ECO:0000313" key="4">
    <source>
        <dbReference type="EMBL" id="NDW07535.1"/>
    </source>
</evidence>
<dbReference type="GO" id="GO:0004806">
    <property type="term" value="F:triacylglycerol lipase activity"/>
    <property type="evidence" value="ECO:0007669"/>
    <property type="project" value="TreeGrafter"/>
</dbReference>
<dbReference type="InterPro" id="IPR029058">
    <property type="entry name" value="AB_hydrolase_fold"/>
</dbReference>
<protein>
    <submittedName>
        <fullName evidence="4">Alpha/beta hydrolase fold domain-containing protein</fullName>
    </submittedName>
</protein>
<evidence type="ECO:0000256" key="2">
    <source>
        <dbReference type="ARBA" id="ARBA00022801"/>
    </source>
</evidence>
<dbReference type="EMBL" id="JAAAMG010000031">
    <property type="protein sequence ID" value="NDW07535.1"/>
    <property type="molecule type" value="Genomic_DNA"/>
</dbReference>
<dbReference type="InterPro" id="IPR050300">
    <property type="entry name" value="GDXG_lipolytic_enzyme"/>
</dbReference>
<dbReference type="InterPro" id="IPR013094">
    <property type="entry name" value="AB_hydrolase_3"/>
</dbReference>
<evidence type="ECO:0000256" key="1">
    <source>
        <dbReference type="ARBA" id="ARBA00010515"/>
    </source>
</evidence>
<name>A0A6N9TBD5_9HYPH</name>
<dbReference type="Gene3D" id="3.40.50.1820">
    <property type="entry name" value="alpha/beta hydrolase"/>
    <property type="match status" value="1"/>
</dbReference>
<gene>
    <name evidence="4" type="ORF">GTK09_24285</name>
</gene>
<keyword evidence="5" id="KW-1185">Reference proteome</keyword>
<dbReference type="PROSITE" id="PS01173">
    <property type="entry name" value="LIPASE_GDXG_HIS"/>
    <property type="match status" value="1"/>
</dbReference>
<comment type="similarity">
    <text evidence="1">Belongs to the 'GDXG' lipolytic enzyme family.</text>
</comment>
<comment type="caution">
    <text evidence="4">The sequence shown here is derived from an EMBL/GenBank/DDBJ whole genome shotgun (WGS) entry which is preliminary data.</text>
</comment>
<dbReference type="RefSeq" id="WP_163465989.1">
    <property type="nucleotide sequence ID" value="NZ_JAAAMG010000031.1"/>
</dbReference>
<dbReference type="PANTHER" id="PTHR48081:SF30">
    <property type="entry name" value="ACETYL-HYDROLASE LIPR-RELATED"/>
    <property type="match status" value="1"/>
</dbReference>
<sequence length="134" mass="13756">MTVISHDESLKDRAVMAAMRAALAVSPAPESKPESRAAYDKLMAQVPIAASVGRTAGEVGGTAGWWCRPANEAPQQAILYLHGGGYVIGSAAAYRGLGSQIAARTGVPTFVADYALAPESPVPAAHPGFARLPA</sequence>
<dbReference type="Pfam" id="PF07859">
    <property type="entry name" value="Abhydrolase_3"/>
    <property type="match status" value="1"/>
</dbReference>
<proteinExistence type="inferred from homology"/>
<reference evidence="4 5" key="1">
    <citation type="submission" date="2020-01" db="EMBL/GenBank/DDBJ databases">
        <title>Jiella pacifica sp. nov.</title>
        <authorList>
            <person name="Xue Z."/>
            <person name="Zhu S."/>
            <person name="Chen J."/>
            <person name="Yang J."/>
        </authorList>
    </citation>
    <scope>NUCLEOTIDE SEQUENCE [LARGE SCALE GENOMIC DNA]</scope>
    <source>
        <strain evidence="4 5">40Bstr34</strain>
    </source>
</reference>
<accession>A0A6N9TBD5</accession>
<feature type="domain" description="Alpha/beta hydrolase fold-3" evidence="3">
    <location>
        <begin position="78"/>
        <end position="126"/>
    </location>
</feature>
<dbReference type="Proteomes" id="UP000469011">
    <property type="component" value="Unassembled WGS sequence"/>
</dbReference>
<dbReference type="SUPFAM" id="SSF53474">
    <property type="entry name" value="alpha/beta-Hydrolases"/>
    <property type="match status" value="1"/>
</dbReference>
<evidence type="ECO:0000259" key="3">
    <source>
        <dbReference type="Pfam" id="PF07859"/>
    </source>
</evidence>
<dbReference type="InterPro" id="IPR002168">
    <property type="entry name" value="Lipase_GDXG_HIS_AS"/>
</dbReference>
<evidence type="ECO:0000313" key="5">
    <source>
        <dbReference type="Proteomes" id="UP000469011"/>
    </source>
</evidence>
<organism evidence="4 5">
    <name type="scientific">Jiella pacifica</name>
    <dbReference type="NCBI Taxonomy" id="2696469"/>
    <lineage>
        <taxon>Bacteria</taxon>
        <taxon>Pseudomonadati</taxon>
        <taxon>Pseudomonadota</taxon>
        <taxon>Alphaproteobacteria</taxon>
        <taxon>Hyphomicrobiales</taxon>
        <taxon>Aurantimonadaceae</taxon>
        <taxon>Jiella</taxon>
    </lineage>
</organism>
<dbReference type="PANTHER" id="PTHR48081">
    <property type="entry name" value="AB HYDROLASE SUPERFAMILY PROTEIN C4A8.06C"/>
    <property type="match status" value="1"/>
</dbReference>